<proteinExistence type="predicted"/>
<evidence type="ECO:0000256" key="2">
    <source>
        <dbReference type="ARBA" id="ARBA00015195"/>
    </source>
</evidence>
<name>A0A9D0ZK63_9FIRM</name>
<keyword evidence="4 11" id="KW-0132">Cell division</keyword>
<protein>
    <recommendedName>
        <fullName evidence="2">Cell division protein ZapA</fullName>
    </recommendedName>
    <alternativeName>
        <fullName evidence="9">Z ring-associated protein ZapA</fullName>
    </alternativeName>
</protein>
<dbReference type="GO" id="GO:0000921">
    <property type="term" value="P:septin ring assembly"/>
    <property type="evidence" value="ECO:0007669"/>
    <property type="project" value="TreeGrafter"/>
</dbReference>
<accession>A0A9D0ZK63</accession>
<dbReference type="EMBL" id="DVFW01000028">
    <property type="protein sequence ID" value="HIQ80834.1"/>
    <property type="molecule type" value="Genomic_DNA"/>
</dbReference>
<evidence type="ECO:0000313" key="11">
    <source>
        <dbReference type="EMBL" id="HIQ80834.1"/>
    </source>
</evidence>
<gene>
    <name evidence="11" type="ORF">IAD32_06065</name>
</gene>
<dbReference type="SUPFAM" id="SSF102829">
    <property type="entry name" value="Cell division protein ZapA-like"/>
    <property type="match status" value="1"/>
</dbReference>
<dbReference type="GO" id="GO:0043093">
    <property type="term" value="P:FtsZ-dependent cytokinesis"/>
    <property type="evidence" value="ECO:0007669"/>
    <property type="project" value="TreeGrafter"/>
</dbReference>
<evidence type="ECO:0000256" key="6">
    <source>
        <dbReference type="ARBA" id="ARBA00023306"/>
    </source>
</evidence>
<dbReference type="InterPro" id="IPR036192">
    <property type="entry name" value="Cell_div_ZapA-like_sf"/>
</dbReference>
<evidence type="ECO:0000256" key="3">
    <source>
        <dbReference type="ARBA" id="ARBA00022490"/>
    </source>
</evidence>
<keyword evidence="3" id="KW-0963">Cytoplasm</keyword>
<dbReference type="PANTHER" id="PTHR34981:SF1">
    <property type="entry name" value="CELL DIVISION PROTEIN ZAPA"/>
    <property type="match status" value="1"/>
</dbReference>
<evidence type="ECO:0000256" key="9">
    <source>
        <dbReference type="ARBA" id="ARBA00033158"/>
    </source>
</evidence>
<dbReference type="GO" id="GO:0030428">
    <property type="term" value="C:cell septum"/>
    <property type="evidence" value="ECO:0007669"/>
    <property type="project" value="TreeGrafter"/>
</dbReference>
<dbReference type="GO" id="GO:0000917">
    <property type="term" value="P:division septum assembly"/>
    <property type="evidence" value="ECO:0007669"/>
    <property type="project" value="UniProtKB-KW"/>
</dbReference>
<dbReference type="PANTHER" id="PTHR34981">
    <property type="entry name" value="CELL DIVISION PROTEIN ZAPA"/>
    <property type="match status" value="1"/>
</dbReference>
<sequence>MGEKNKIKFKINGSEFLISAEEDKEYIVKISKMVDKRIQSLANENTNLSTSMATVLAALNYCDELEKQKKITAELLRKNDELEAAAQKAKDDLQSFSVENEQLKEEKKGLHARIESLKAQLQQTRQRPQHTAQGHGKPFYQKGTGAQAAVKETSAQRTGQNPMKINYQENDKISEQYRREDFSDPATEDEMLSFFDNR</sequence>
<comment type="function">
    <text evidence="7">Activator of cell division through the inhibition of FtsZ GTPase activity, therefore promoting FtsZ assembly into bundles of protofilaments necessary for the formation of the division Z ring. It is recruited early at mid-cell but it is not essential for cell division.</text>
</comment>
<dbReference type="InterPro" id="IPR053712">
    <property type="entry name" value="Bac_CellDiv_Activator"/>
</dbReference>
<comment type="subunit">
    <text evidence="8">Homodimer. Interacts with FtsZ.</text>
</comment>
<keyword evidence="5" id="KW-0717">Septation</keyword>
<reference evidence="11" key="2">
    <citation type="journal article" date="2021" name="PeerJ">
        <title>Extensive microbial diversity within the chicken gut microbiome revealed by metagenomics and culture.</title>
        <authorList>
            <person name="Gilroy R."/>
            <person name="Ravi A."/>
            <person name="Getino M."/>
            <person name="Pursley I."/>
            <person name="Horton D.L."/>
            <person name="Alikhan N.F."/>
            <person name="Baker D."/>
            <person name="Gharbi K."/>
            <person name="Hall N."/>
            <person name="Watson M."/>
            <person name="Adriaenssens E.M."/>
            <person name="Foster-Nyarko E."/>
            <person name="Jarju S."/>
            <person name="Secka A."/>
            <person name="Antonio M."/>
            <person name="Oren A."/>
            <person name="Chaudhuri R.R."/>
            <person name="La Ragione R."/>
            <person name="Hildebrand F."/>
            <person name="Pallen M.J."/>
        </authorList>
    </citation>
    <scope>NUCLEOTIDE SEQUENCE</scope>
    <source>
        <strain evidence="11">ChiSjej1B19-3389</strain>
    </source>
</reference>
<comment type="caution">
    <text evidence="11">The sequence shown here is derived from an EMBL/GenBank/DDBJ whole genome shotgun (WGS) entry which is preliminary data.</text>
</comment>
<evidence type="ECO:0000313" key="12">
    <source>
        <dbReference type="Proteomes" id="UP000886787"/>
    </source>
</evidence>
<keyword evidence="6" id="KW-0131">Cell cycle</keyword>
<dbReference type="GO" id="GO:0005829">
    <property type="term" value="C:cytosol"/>
    <property type="evidence" value="ECO:0007669"/>
    <property type="project" value="TreeGrafter"/>
</dbReference>
<evidence type="ECO:0000256" key="5">
    <source>
        <dbReference type="ARBA" id="ARBA00023210"/>
    </source>
</evidence>
<dbReference type="GO" id="GO:0032153">
    <property type="term" value="C:cell division site"/>
    <property type="evidence" value="ECO:0007669"/>
    <property type="project" value="TreeGrafter"/>
</dbReference>
<evidence type="ECO:0000256" key="7">
    <source>
        <dbReference type="ARBA" id="ARBA00024910"/>
    </source>
</evidence>
<evidence type="ECO:0000256" key="8">
    <source>
        <dbReference type="ARBA" id="ARBA00026068"/>
    </source>
</evidence>
<evidence type="ECO:0000256" key="1">
    <source>
        <dbReference type="ARBA" id="ARBA00004496"/>
    </source>
</evidence>
<dbReference type="Gene3D" id="6.10.250.790">
    <property type="match status" value="1"/>
</dbReference>
<comment type="subcellular location">
    <subcellularLocation>
        <location evidence="1">Cytoplasm</location>
    </subcellularLocation>
</comment>
<evidence type="ECO:0000256" key="10">
    <source>
        <dbReference type="SAM" id="MobiDB-lite"/>
    </source>
</evidence>
<organism evidence="11 12">
    <name type="scientific">Candidatus Scatavimonas merdigallinarum</name>
    <dbReference type="NCBI Taxonomy" id="2840914"/>
    <lineage>
        <taxon>Bacteria</taxon>
        <taxon>Bacillati</taxon>
        <taxon>Bacillota</taxon>
        <taxon>Clostridia</taxon>
        <taxon>Eubacteriales</taxon>
        <taxon>Oscillospiraceae</taxon>
        <taxon>Oscillospiraceae incertae sedis</taxon>
        <taxon>Candidatus Scatavimonas</taxon>
    </lineage>
</organism>
<feature type="compositionally biased region" description="Polar residues" evidence="10">
    <location>
        <begin position="153"/>
        <end position="163"/>
    </location>
</feature>
<dbReference type="InterPro" id="IPR007838">
    <property type="entry name" value="Cell_div_ZapA-like"/>
</dbReference>
<evidence type="ECO:0000256" key="4">
    <source>
        <dbReference type="ARBA" id="ARBA00022618"/>
    </source>
</evidence>
<dbReference type="AlphaFoldDB" id="A0A9D0ZK63"/>
<dbReference type="Pfam" id="PF05164">
    <property type="entry name" value="ZapA"/>
    <property type="match status" value="1"/>
</dbReference>
<feature type="compositionally biased region" description="Basic and acidic residues" evidence="10">
    <location>
        <begin position="169"/>
        <end position="182"/>
    </location>
</feature>
<feature type="region of interest" description="Disordered" evidence="10">
    <location>
        <begin position="125"/>
        <end position="198"/>
    </location>
</feature>
<reference evidence="11" key="1">
    <citation type="submission" date="2020-10" db="EMBL/GenBank/DDBJ databases">
        <authorList>
            <person name="Gilroy R."/>
        </authorList>
    </citation>
    <scope>NUCLEOTIDE SEQUENCE</scope>
    <source>
        <strain evidence="11">ChiSjej1B19-3389</strain>
    </source>
</reference>
<dbReference type="Proteomes" id="UP000886787">
    <property type="component" value="Unassembled WGS sequence"/>
</dbReference>